<evidence type="ECO:0000313" key="2">
    <source>
        <dbReference type="Proteomes" id="UP000825066"/>
    </source>
</evidence>
<keyword evidence="2" id="KW-1185">Reference proteome</keyword>
<name>A0ABM7R5N2_9GAMM</name>
<dbReference type="EMBL" id="AP024684">
    <property type="protein sequence ID" value="BCX44440.1"/>
    <property type="molecule type" value="Genomic_DNA"/>
</dbReference>
<protein>
    <submittedName>
        <fullName evidence="1">Uncharacterized protein</fullName>
    </submittedName>
</protein>
<evidence type="ECO:0000313" key="1">
    <source>
        <dbReference type="EMBL" id="BCX44440.1"/>
    </source>
</evidence>
<dbReference type="Proteomes" id="UP000825066">
    <property type="component" value="Chromosome"/>
</dbReference>
<accession>A0ABM7R5N2</accession>
<reference evidence="1 2" key="1">
    <citation type="submission" date="2021-05" db="EMBL/GenBank/DDBJ databases">
        <title>Complete Genome Sequence of Stenotrophomonas pavanii strain Y.</title>
        <authorList>
            <person name="Dohra H."/>
            <person name="Mohad Din A.R.J."/>
            <person name="Suzuki K."/>
            <person name="Fatma A."/>
            <person name="Honjyo M."/>
            <person name="Nishimura T."/>
            <person name="Moriuch R."/>
            <person name="Masuda K."/>
            <person name="Minoura A."/>
            <person name="Tashiro Y."/>
            <person name="Futamata H."/>
        </authorList>
    </citation>
    <scope>NUCLEOTIDE SEQUENCE [LARGE SCALE GENOMIC DNA]</scope>
    <source>
        <strain evidence="2">Y</strain>
    </source>
</reference>
<sequence>MADQLLTTGSTSAPSALGSEACHVALNRSHAELHSVALAPDHALGSQLDSDAVDFGCVRENVIHAARDGQHEMVAIVETAQGSMKATSSHGQGAVGDVVHCTAECGESSASNLAAGRLGSDAQAMHTARVLMTECRARRHGLGFWFAFNAAQRARMRASTSAPLPAPPRAPALPAQLDLFA</sequence>
<proteinExistence type="predicted"/>
<dbReference type="RefSeq" id="WP_189638115.1">
    <property type="nucleotide sequence ID" value="NZ_AP024684.1"/>
</dbReference>
<gene>
    <name evidence="1" type="ORF">STNY_R26460</name>
</gene>
<organism evidence="1 2">
    <name type="scientific">Stenotrophomonas pavanii</name>
    <dbReference type="NCBI Taxonomy" id="487698"/>
    <lineage>
        <taxon>Bacteria</taxon>
        <taxon>Pseudomonadati</taxon>
        <taxon>Pseudomonadota</taxon>
        <taxon>Gammaproteobacteria</taxon>
        <taxon>Lysobacterales</taxon>
        <taxon>Lysobacteraceae</taxon>
        <taxon>Stenotrophomonas</taxon>
    </lineage>
</organism>